<proteinExistence type="predicted"/>
<reference evidence="1" key="1">
    <citation type="submission" date="2023-11" db="EMBL/GenBank/DDBJ databases">
        <title>The genome sequences of three competitors of mushroom-forming fungi.</title>
        <authorList>
            <person name="Beijen E."/>
            <person name="Ohm R.A."/>
        </authorList>
    </citation>
    <scope>NUCLEOTIDE SEQUENCE</scope>
    <source>
        <strain evidence="1">CBS 100526</strain>
    </source>
</reference>
<dbReference type="InterPro" id="IPR053037">
    <property type="entry name" value="Pericyclase_pydY-like"/>
</dbReference>
<evidence type="ECO:0000313" key="2">
    <source>
        <dbReference type="Proteomes" id="UP001273209"/>
    </source>
</evidence>
<dbReference type="AlphaFoldDB" id="A0AAE1IE08"/>
<comment type="caution">
    <text evidence="1">The sequence shown here is derived from an EMBL/GenBank/DDBJ whole genome shotgun (WGS) entry which is preliminary data.</text>
</comment>
<dbReference type="Proteomes" id="UP001273209">
    <property type="component" value="Unassembled WGS sequence"/>
</dbReference>
<dbReference type="PANTHER" id="PTHR38115">
    <property type="entry name" value="LIPOCALIN-LIKE DOMAIN-CONTAINING PROTEIN"/>
    <property type="match status" value="1"/>
</dbReference>
<keyword evidence="2" id="KW-1185">Reference proteome</keyword>
<dbReference type="GeneID" id="87918942"/>
<gene>
    <name evidence="1" type="ORF">Triagg1_4614</name>
</gene>
<organism evidence="1 2">
    <name type="scientific">Trichoderma aggressivum f. europaeum</name>
    <dbReference type="NCBI Taxonomy" id="173218"/>
    <lineage>
        <taxon>Eukaryota</taxon>
        <taxon>Fungi</taxon>
        <taxon>Dikarya</taxon>
        <taxon>Ascomycota</taxon>
        <taxon>Pezizomycotina</taxon>
        <taxon>Sordariomycetes</taxon>
        <taxon>Hypocreomycetidae</taxon>
        <taxon>Hypocreales</taxon>
        <taxon>Hypocreaceae</taxon>
        <taxon>Trichoderma</taxon>
    </lineage>
</organism>
<name>A0AAE1IE08_9HYPO</name>
<protein>
    <submittedName>
        <fullName evidence="1">Uncharacterized protein</fullName>
    </submittedName>
</protein>
<dbReference type="EMBL" id="JAWRVG010000014">
    <property type="protein sequence ID" value="KAK4075493.1"/>
    <property type="molecule type" value="Genomic_DNA"/>
</dbReference>
<dbReference type="RefSeq" id="XP_062756631.1">
    <property type="nucleotide sequence ID" value="XM_062899037.1"/>
</dbReference>
<evidence type="ECO:0000313" key="1">
    <source>
        <dbReference type="EMBL" id="KAK4075493.1"/>
    </source>
</evidence>
<dbReference type="PANTHER" id="PTHR38115:SF1">
    <property type="entry name" value="LIPOCALIN-LIKE DOMAIN-CONTAINING PROTEIN"/>
    <property type="match status" value="1"/>
</dbReference>
<sequence>MAAPSSKTTKNLNGLWTMVRKLQAPSNSPTSPLARLHLSLAFGPPASRGSARQEGDFGFYPSPAMRASLVTWQKKTPAPTALHEDDELLSERGSWLAVDQMASWWANKTLSDSSEPVLSLQGVGYLVRKGIGLATITIEVEQYEGPPKPPNTAADVVTHIDIKQSASGLSSTQENRCLDNFPRDHTDWLFGTVTGRSRWVSLDEVTDEYLKKGWEVEGGGQSFITNIAENKEKGWVAEQVWGFQIVNGERRYCRHVVVTKGEERAQIRLVYDFNDE</sequence>
<accession>A0AAE1IE08</accession>